<dbReference type="SUPFAM" id="SSF50952">
    <property type="entry name" value="Soluble quinoprotein glucose dehydrogenase"/>
    <property type="match status" value="1"/>
</dbReference>
<dbReference type="Gene3D" id="2.120.10.30">
    <property type="entry name" value="TolB, C-terminal domain"/>
    <property type="match status" value="1"/>
</dbReference>
<keyword evidence="3" id="KW-1185">Reference proteome</keyword>
<gene>
    <name evidence="2" type="ORF">SE17_38255</name>
</gene>
<name>A0A0N8PQY3_9CHLR</name>
<dbReference type="EMBL" id="LJCR01002681">
    <property type="protein sequence ID" value="KPV48405.1"/>
    <property type="molecule type" value="Genomic_DNA"/>
</dbReference>
<comment type="caution">
    <text evidence="2">The sequence shown here is derived from an EMBL/GenBank/DDBJ whole genome shotgun (WGS) entry which is preliminary data.</text>
</comment>
<dbReference type="InterPro" id="IPR012938">
    <property type="entry name" value="Glc/Sorbosone_DH"/>
</dbReference>
<dbReference type="InterPro" id="IPR011042">
    <property type="entry name" value="6-blade_b-propeller_TolB-like"/>
</dbReference>
<evidence type="ECO:0000313" key="3">
    <source>
        <dbReference type="Proteomes" id="UP000050509"/>
    </source>
</evidence>
<evidence type="ECO:0000259" key="1">
    <source>
        <dbReference type="Pfam" id="PF07995"/>
    </source>
</evidence>
<feature type="non-terminal residue" evidence="2">
    <location>
        <position position="1"/>
    </location>
</feature>
<sequence>QQGQLWRYQNGALLGTPALDLTVGDRVCTNSERGMLGVAVDPDFASNHFIYIYYTYKKFGVCPTGDPTNSQVPVNRVSRFTLSDAHVASGETVLIDTLLSPNGNHNGGDLHFGSDGLLYVSVGDGGSDYAGDSGGAGANDATRDRFILLGKILRITRDGAIPPSNPFQGAGTARCNTTGRTTAGLVCQETFAWGLRNPFRFAFRPGTSQFFINDVGQNAWEEIDQGQAGADYGWNCREGRHTNSTGGKCSPTPPNMVDPIYEYDHSSCSSITGGAFVPAGVWPAEYAGAYLFADYVC</sequence>
<organism evidence="2 3">
    <name type="scientific">Kouleothrix aurantiaca</name>
    <dbReference type="NCBI Taxonomy" id="186479"/>
    <lineage>
        <taxon>Bacteria</taxon>
        <taxon>Bacillati</taxon>
        <taxon>Chloroflexota</taxon>
        <taxon>Chloroflexia</taxon>
        <taxon>Chloroflexales</taxon>
        <taxon>Roseiflexineae</taxon>
        <taxon>Roseiflexaceae</taxon>
        <taxon>Kouleothrix</taxon>
    </lineage>
</organism>
<dbReference type="InterPro" id="IPR011041">
    <property type="entry name" value="Quinoprot_gluc/sorb_DH_b-prop"/>
</dbReference>
<dbReference type="AlphaFoldDB" id="A0A0N8PQY3"/>
<feature type="non-terminal residue" evidence="2">
    <location>
        <position position="297"/>
    </location>
</feature>
<dbReference type="Proteomes" id="UP000050509">
    <property type="component" value="Unassembled WGS sequence"/>
</dbReference>
<dbReference type="PANTHER" id="PTHR19328:SF75">
    <property type="entry name" value="ALDOSE SUGAR DEHYDROGENASE YLII"/>
    <property type="match status" value="1"/>
</dbReference>
<dbReference type="Pfam" id="PF07995">
    <property type="entry name" value="GSDH"/>
    <property type="match status" value="1"/>
</dbReference>
<protein>
    <recommendedName>
        <fullName evidence="1">Glucose/Sorbosone dehydrogenase domain-containing protein</fullName>
    </recommendedName>
</protein>
<evidence type="ECO:0000313" key="2">
    <source>
        <dbReference type="EMBL" id="KPV48405.1"/>
    </source>
</evidence>
<feature type="domain" description="Glucose/Sorbosone dehydrogenase" evidence="1">
    <location>
        <begin position="21"/>
        <end position="283"/>
    </location>
</feature>
<dbReference type="PANTHER" id="PTHR19328">
    <property type="entry name" value="HEDGEHOG-INTERACTING PROTEIN"/>
    <property type="match status" value="1"/>
</dbReference>
<accession>A0A0N8PQY3</accession>
<reference evidence="2 3" key="1">
    <citation type="submission" date="2015-09" db="EMBL/GenBank/DDBJ databases">
        <title>Draft genome sequence of Kouleothrix aurantiaca JCM 19913.</title>
        <authorList>
            <person name="Hemp J."/>
        </authorList>
    </citation>
    <scope>NUCLEOTIDE SEQUENCE [LARGE SCALE GENOMIC DNA]</scope>
    <source>
        <strain evidence="2 3">COM-B</strain>
    </source>
</reference>
<proteinExistence type="predicted"/>